<proteinExistence type="predicted"/>
<evidence type="ECO:0000256" key="2">
    <source>
        <dbReference type="ARBA" id="ARBA00023125"/>
    </source>
</evidence>
<dbReference type="Proteomes" id="UP000013026">
    <property type="component" value="Chromosome"/>
</dbReference>
<evidence type="ECO:0000256" key="3">
    <source>
        <dbReference type="ARBA" id="ARBA00023163"/>
    </source>
</evidence>
<protein>
    <submittedName>
        <fullName evidence="7">TetR family transcriptional regulator</fullName>
    </submittedName>
    <submittedName>
        <fullName evidence="6">Transcriptional regulator, TetR family</fullName>
    </submittedName>
</protein>
<dbReference type="STRING" id="504728.K649_01945"/>
<dbReference type="EMBL" id="CP001743">
    <property type="protein sequence ID" value="ADD27241.1"/>
    <property type="molecule type" value="Genomic_DNA"/>
</dbReference>
<dbReference type="PATRIC" id="fig|504728.9.peg.403"/>
<dbReference type="Pfam" id="PF17932">
    <property type="entry name" value="TetR_C_24"/>
    <property type="match status" value="1"/>
</dbReference>
<accession>D3PMR6</accession>
<dbReference type="PANTHER" id="PTHR30055:SF234">
    <property type="entry name" value="HTH-TYPE TRANSCRIPTIONAL REGULATOR BETI"/>
    <property type="match status" value="1"/>
</dbReference>
<dbReference type="PRINTS" id="PR00455">
    <property type="entry name" value="HTHTETR"/>
</dbReference>
<dbReference type="AlphaFoldDB" id="D3PMR6"/>
<feature type="domain" description="HTH tetR-type" evidence="5">
    <location>
        <begin position="36"/>
        <end position="96"/>
    </location>
</feature>
<keyword evidence="2 4" id="KW-0238">DNA-binding</keyword>
<keyword evidence="1" id="KW-0805">Transcription regulation</keyword>
<name>D3PMR6_MEIRD</name>
<dbReference type="InterPro" id="IPR009057">
    <property type="entry name" value="Homeodomain-like_sf"/>
</dbReference>
<dbReference type="InterPro" id="IPR036271">
    <property type="entry name" value="Tet_transcr_reg_TetR-rel_C_sf"/>
</dbReference>
<dbReference type="Proteomes" id="UP000006655">
    <property type="component" value="Chromosome"/>
</dbReference>
<evidence type="ECO:0000256" key="4">
    <source>
        <dbReference type="PROSITE-ProRule" id="PRU00335"/>
    </source>
</evidence>
<dbReference type="SUPFAM" id="SSF46689">
    <property type="entry name" value="Homeodomain-like"/>
    <property type="match status" value="1"/>
</dbReference>
<evidence type="ECO:0000313" key="8">
    <source>
        <dbReference type="Proteomes" id="UP000006655"/>
    </source>
</evidence>
<dbReference type="Pfam" id="PF00440">
    <property type="entry name" value="TetR_N"/>
    <property type="match status" value="1"/>
</dbReference>
<reference evidence="7" key="2">
    <citation type="submission" date="2013-04" db="EMBL/GenBank/DDBJ databases">
        <title>Non-Hybrid, Finished Microbial Genome Assemblies from Long-Read SMRT Sequencing Data.</title>
        <authorList>
            <person name="Klammer A."/>
            <person name="Drake J."/>
            <person name="Heiner C."/>
            <person name="Clum A."/>
            <person name="Copeland A."/>
            <person name="Huddleston J."/>
            <person name="Eichler E."/>
            <person name="Turner S.W."/>
        </authorList>
    </citation>
    <scope>NUCLEOTIDE SEQUENCE</scope>
    <source>
        <strain evidence="7">DSM 1279</strain>
    </source>
</reference>
<dbReference type="InterPro" id="IPR050109">
    <property type="entry name" value="HTH-type_TetR-like_transc_reg"/>
</dbReference>
<dbReference type="Gene3D" id="1.10.357.10">
    <property type="entry name" value="Tetracycline Repressor, domain 2"/>
    <property type="match status" value="1"/>
</dbReference>
<dbReference type="GO" id="GO:0000976">
    <property type="term" value="F:transcription cis-regulatory region binding"/>
    <property type="evidence" value="ECO:0007669"/>
    <property type="project" value="TreeGrafter"/>
</dbReference>
<dbReference type="KEGG" id="mrb:Mrub_0464"/>
<organism evidence="7 9">
    <name type="scientific">Meiothermus ruber (strain ATCC 35948 / DSM 1279 / VKM B-1258 / 21)</name>
    <name type="common">Thermus ruber</name>
    <dbReference type="NCBI Taxonomy" id="504728"/>
    <lineage>
        <taxon>Bacteria</taxon>
        <taxon>Thermotogati</taxon>
        <taxon>Deinococcota</taxon>
        <taxon>Deinococci</taxon>
        <taxon>Thermales</taxon>
        <taxon>Thermaceae</taxon>
        <taxon>Meiothermus</taxon>
    </lineage>
</organism>
<reference evidence="7 9" key="3">
    <citation type="submission" date="2013-04" db="EMBL/GenBank/DDBJ databases">
        <authorList>
            <person name="Chin J."/>
            <person name="Alexander D.H."/>
            <person name="Marks P."/>
            <person name="Korlach J."/>
            <person name="Clum A."/>
            <person name="Copeland A."/>
        </authorList>
    </citation>
    <scope>NUCLEOTIDE SEQUENCE [LARGE SCALE GENOMIC DNA]</scope>
    <source>
        <strain evidence="9">ATCC 35948 / DSM 1279 / VKM B-1258 / 21</strain>
        <strain evidence="7">DSM 1279</strain>
    </source>
</reference>
<dbReference type="PANTHER" id="PTHR30055">
    <property type="entry name" value="HTH-TYPE TRANSCRIPTIONAL REGULATOR RUTR"/>
    <property type="match status" value="1"/>
</dbReference>
<dbReference type="KEGG" id="mre:K649_01945"/>
<reference evidence="6 8" key="1">
    <citation type="journal article" date="2010" name="Stand. Genomic Sci.">
        <title>Complete genome sequence of Meiothermus ruber type strain (21).</title>
        <authorList>
            <person name="Tindall B.J."/>
            <person name="Sikorski J."/>
            <person name="Lucas S."/>
            <person name="Goltsman E."/>
            <person name="Copeland A."/>
            <person name="Glavina Del Rio T."/>
            <person name="Nolan M."/>
            <person name="Tice H."/>
            <person name="Cheng J.F."/>
            <person name="Han C."/>
            <person name="Pitluck S."/>
            <person name="Liolios K."/>
            <person name="Ivanova N."/>
            <person name="Mavromatis K."/>
            <person name="Ovchinnikova G."/>
            <person name="Pati A."/>
            <person name="Fahnrich R."/>
            <person name="Goodwin L."/>
            <person name="Chen A."/>
            <person name="Palaniappan K."/>
            <person name="Land M."/>
            <person name="Hauser L."/>
            <person name="Chang Y.J."/>
            <person name="Jeffries C.D."/>
            <person name="Rohde M."/>
            <person name="Goker M."/>
            <person name="Woyke T."/>
            <person name="Bristow J."/>
            <person name="Eisen J.A."/>
            <person name="Markowitz V."/>
            <person name="Hugenholtz P."/>
            <person name="Kyrpides N.C."/>
            <person name="Klenk H.P."/>
            <person name="Lapidus A."/>
        </authorList>
    </citation>
    <scope>NUCLEOTIDE SEQUENCE [LARGE SCALE GENOMIC DNA]</scope>
    <source>
        <strain evidence="8">ATCC 35948 / DSM 1279 / VKM B-1258 / 21</strain>
        <strain evidence="6">DSM 1279</strain>
    </source>
</reference>
<dbReference type="InterPro" id="IPR001647">
    <property type="entry name" value="HTH_TetR"/>
</dbReference>
<evidence type="ECO:0000256" key="1">
    <source>
        <dbReference type="ARBA" id="ARBA00023015"/>
    </source>
</evidence>
<dbReference type="InterPro" id="IPR041490">
    <property type="entry name" value="KstR2_TetR_C"/>
</dbReference>
<dbReference type="GO" id="GO:0003700">
    <property type="term" value="F:DNA-binding transcription factor activity"/>
    <property type="evidence" value="ECO:0007669"/>
    <property type="project" value="TreeGrafter"/>
</dbReference>
<evidence type="ECO:0000313" key="7">
    <source>
        <dbReference type="EMBL" id="AGK03693.1"/>
    </source>
</evidence>
<feature type="DNA-binding region" description="H-T-H motif" evidence="4">
    <location>
        <begin position="59"/>
        <end position="78"/>
    </location>
</feature>
<evidence type="ECO:0000313" key="6">
    <source>
        <dbReference type="EMBL" id="ADD27241.1"/>
    </source>
</evidence>
<keyword evidence="8" id="KW-1185">Reference proteome</keyword>
<dbReference type="PROSITE" id="PS50977">
    <property type="entry name" value="HTH_TETR_2"/>
    <property type="match status" value="1"/>
</dbReference>
<dbReference type="eggNOG" id="COG1309">
    <property type="taxonomic scope" value="Bacteria"/>
</dbReference>
<gene>
    <name evidence="6" type="ordered locus">Mrub_0464</name>
    <name evidence="7" type="ORF">K649_01945</name>
</gene>
<evidence type="ECO:0000313" key="9">
    <source>
        <dbReference type="Proteomes" id="UP000013026"/>
    </source>
</evidence>
<dbReference type="OrthoDB" id="9815924at2"/>
<keyword evidence="3" id="KW-0804">Transcription</keyword>
<sequence>MNRFKNTNGCLEKPVSSLAFGVLVDFVAVTVEARTAPKREAILEATIRVLRDRGLSGLKVEEVAREAEVGKGTVYLYFQDKQDLLKALVEHHTFTYYRKVEEVVSRGGPFRERLAEVLRLRVDWVEEWRGLWAAVAREAQPEDTTGWLRGMHEHYQRLLERLVQEGKARGEVRSELDTCLTAASIAALACNPQLEFPREAYLEHLLEVLLKGVAL</sequence>
<dbReference type="EMBL" id="CP005385">
    <property type="protein sequence ID" value="AGK03693.1"/>
    <property type="molecule type" value="Genomic_DNA"/>
</dbReference>
<evidence type="ECO:0000259" key="5">
    <source>
        <dbReference type="PROSITE" id="PS50977"/>
    </source>
</evidence>
<dbReference type="SUPFAM" id="SSF48498">
    <property type="entry name" value="Tetracyclin repressor-like, C-terminal domain"/>
    <property type="match status" value="1"/>
</dbReference>